<feature type="domain" description="ExoI C-terminal" evidence="17">
    <location>
        <begin position="359"/>
        <end position="487"/>
    </location>
</feature>
<dbReference type="InterPro" id="IPR038649">
    <property type="entry name" value="EXOI_SH3_sf"/>
</dbReference>
<evidence type="ECO:0000256" key="9">
    <source>
        <dbReference type="ARBA" id="ARBA00022842"/>
    </source>
</evidence>
<dbReference type="SUPFAM" id="SSF53098">
    <property type="entry name" value="Ribonuclease H-like"/>
    <property type="match status" value="1"/>
</dbReference>
<evidence type="ECO:0000256" key="2">
    <source>
        <dbReference type="ARBA" id="ARBA00012108"/>
    </source>
</evidence>
<feature type="binding site" evidence="14">
    <location>
        <position position="13"/>
    </location>
    <ligand>
        <name>substrate</name>
    </ligand>
</feature>
<dbReference type="InterPro" id="IPR013520">
    <property type="entry name" value="Ribonucl_H"/>
</dbReference>
<dbReference type="PIRSF" id="PIRSF000977">
    <property type="entry name" value="Exodeoxyribonuclease_I"/>
    <property type="match status" value="1"/>
</dbReference>
<dbReference type="InterPro" id="IPR012337">
    <property type="entry name" value="RNaseH-like_sf"/>
</dbReference>
<dbReference type="InterPro" id="IPR034747">
    <property type="entry name" value="EXOI_SH3"/>
</dbReference>
<dbReference type="Proteomes" id="UP000586093">
    <property type="component" value="Unassembled WGS sequence"/>
</dbReference>
<reference evidence="18 19" key="1">
    <citation type="submission" date="2020-08" db="EMBL/GenBank/DDBJ databases">
        <title>Aquariorum lacteus gen. nov., sp. nov., a new member of the family Comamonadaceae, isolated from freshwater aquarium.</title>
        <authorList>
            <person name="Chun S.-J."/>
        </authorList>
    </citation>
    <scope>NUCLEOTIDE SEQUENCE [LARGE SCALE GENOMIC DNA]</scope>
    <source>
        <strain evidence="18 19">SJAQ100</strain>
    </source>
</reference>
<feature type="binding site" evidence="14">
    <location>
        <position position="161"/>
    </location>
    <ligand>
        <name>substrate</name>
    </ligand>
</feature>
<evidence type="ECO:0000259" key="17">
    <source>
        <dbReference type="PROSITE" id="PS51785"/>
    </source>
</evidence>
<evidence type="ECO:0000256" key="15">
    <source>
        <dbReference type="PIRSR" id="PIRSR000977-2"/>
    </source>
</evidence>
<feature type="binding site" evidence="15">
    <location>
        <position position="13"/>
    </location>
    <ligand>
        <name>Mg(2+)</name>
        <dbReference type="ChEBI" id="CHEBI:18420"/>
        <label>2</label>
    </ligand>
</feature>
<comment type="cofactor">
    <cofactor evidence="15">
        <name>Mg(2+)</name>
        <dbReference type="ChEBI" id="CHEBI:18420"/>
    </cofactor>
    <text evidence="15">Binds 2 Mg(2+) ions per monomer.</text>
</comment>
<keyword evidence="11" id="KW-0234">DNA repair</keyword>
<dbReference type="GO" id="GO:0006281">
    <property type="term" value="P:DNA repair"/>
    <property type="evidence" value="ECO:0007669"/>
    <property type="project" value="UniProtKB-KW"/>
</dbReference>
<dbReference type="Gene3D" id="1.20.1280.70">
    <property type="entry name" value="Exonuclease ExoI, domain 3"/>
    <property type="match status" value="1"/>
</dbReference>
<evidence type="ECO:0000256" key="6">
    <source>
        <dbReference type="ARBA" id="ARBA00022763"/>
    </source>
</evidence>
<dbReference type="EMBL" id="JACIVI010000001">
    <property type="protein sequence ID" value="MBB1160454.1"/>
    <property type="molecule type" value="Genomic_DNA"/>
</dbReference>
<dbReference type="GO" id="GO:0003677">
    <property type="term" value="F:DNA binding"/>
    <property type="evidence" value="ECO:0007669"/>
    <property type="project" value="UniProtKB-KW"/>
</dbReference>
<dbReference type="Pfam" id="PF00929">
    <property type="entry name" value="RNase_T"/>
    <property type="match status" value="1"/>
</dbReference>
<feature type="binding site" evidence="15">
    <location>
        <position position="11"/>
    </location>
    <ligand>
        <name>Mg(2+)</name>
        <dbReference type="ChEBI" id="CHEBI:18420"/>
        <label>1</label>
    </ligand>
</feature>
<evidence type="ECO:0000259" key="16">
    <source>
        <dbReference type="PROSITE" id="PS51784"/>
    </source>
</evidence>
<dbReference type="RefSeq" id="WP_182660424.1">
    <property type="nucleotide sequence ID" value="NZ_JACIVI010000001.1"/>
</dbReference>
<dbReference type="FunFam" id="3.30.420.10:FF:000033">
    <property type="entry name" value="Exodeoxyribonuclease I"/>
    <property type="match status" value="1"/>
</dbReference>
<evidence type="ECO:0000256" key="4">
    <source>
        <dbReference type="ARBA" id="ARBA00022722"/>
    </source>
</evidence>
<dbReference type="NCBIfam" id="NF008746">
    <property type="entry name" value="PRK11779.1"/>
    <property type="match status" value="1"/>
</dbReference>
<evidence type="ECO:0000256" key="1">
    <source>
        <dbReference type="ARBA" id="ARBA00000563"/>
    </source>
</evidence>
<feature type="domain" description="ExoI SH3-like" evidence="16">
    <location>
        <begin position="198"/>
        <end position="356"/>
    </location>
</feature>
<dbReference type="AlphaFoldDB" id="A0A839HRK4"/>
<evidence type="ECO:0000256" key="8">
    <source>
        <dbReference type="ARBA" id="ARBA00022839"/>
    </source>
</evidence>
<dbReference type="PROSITE" id="PS51784">
    <property type="entry name" value="EXOI_SH3"/>
    <property type="match status" value="1"/>
</dbReference>
<dbReference type="CDD" id="cd06138">
    <property type="entry name" value="ExoI_N"/>
    <property type="match status" value="1"/>
</dbReference>
<comment type="subunit">
    <text evidence="13">Monomer. Interacts with ssb (via C-terminus); this interaction stimulates the exonuclease activity by recruiting the enzyme to its substrate.</text>
</comment>
<keyword evidence="19" id="KW-1185">Reference proteome</keyword>
<dbReference type="Pfam" id="PF26016">
    <property type="entry name" value="ExoI_C"/>
    <property type="match status" value="1"/>
</dbReference>
<keyword evidence="4" id="KW-0540">Nuclease</keyword>
<dbReference type="EC" id="3.1.11.1" evidence="2"/>
<dbReference type="Pfam" id="PF08411">
    <property type="entry name" value="ExoI_SH3"/>
    <property type="match status" value="1"/>
</dbReference>
<name>A0A839HRK4_9BURK</name>
<evidence type="ECO:0000256" key="5">
    <source>
        <dbReference type="ARBA" id="ARBA00022723"/>
    </source>
</evidence>
<evidence type="ECO:0000313" key="18">
    <source>
        <dbReference type="EMBL" id="MBB1160454.1"/>
    </source>
</evidence>
<dbReference type="PROSITE" id="PS51785">
    <property type="entry name" value="EXOI_C"/>
    <property type="match status" value="1"/>
</dbReference>
<keyword evidence="10" id="KW-0238">DNA-binding</keyword>
<dbReference type="InterPro" id="IPR013620">
    <property type="entry name" value="Exonuc_1_SH3"/>
</dbReference>
<evidence type="ECO:0000256" key="10">
    <source>
        <dbReference type="ARBA" id="ARBA00023125"/>
    </source>
</evidence>
<evidence type="ECO:0000256" key="7">
    <source>
        <dbReference type="ARBA" id="ARBA00022801"/>
    </source>
</evidence>
<comment type="catalytic activity">
    <reaction evidence="1">
        <text>Exonucleolytic cleavage in the 3'- to 5'-direction to yield nucleoside 5'-phosphates.</text>
        <dbReference type="EC" id="3.1.11.1"/>
    </reaction>
</comment>
<keyword evidence="5 15" id="KW-0479">Metal-binding</keyword>
<protein>
    <recommendedName>
        <fullName evidence="3">Exodeoxyribonuclease I</fullName>
        <ecNumber evidence="2">3.1.11.1</ecNumber>
    </recommendedName>
    <alternativeName>
        <fullName evidence="12">DNA deoxyribophosphodiesterase</fullName>
    </alternativeName>
</protein>
<dbReference type="Gene3D" id="3.30.420.10">
    <property type="entry name" value="Ribonuclease H-like superfamily/Ribonuclease H"/>
    <property type="match status" value="1"/>
</dbReference>
<dbReference type="Gene3D" id="3.30.1520.20">
    <property type="entry name" value="Exonuclease ExoI, domain 2"/>
    <property type="match status" value="1"/>
</dbReference>
<evidence type="ECO:0000256" key="11">
    <source>
        <dbReference type="ARBA" id="ARBA00023204"/>
    </source>
</evidence>
<dbReference type="InterPro" id="IPR036397">
    <property type="entry name" value="RNaseH_sf"/>
</dbReference>
<dbReference type="Gene3D" id="1.10.287.1240">
    <property type="match status" value="1"/>
</dbReference>
<evidence type="ECO:0000313" key="19">
    <source>
        <dbReference type="Proteomes" id="UP000586093"/>
    </source>
</evidence>
<feature type="binding site" evidence="15">
    <location>
        <position position="182"/>
    </location>
    <ligand>
        <name>Mg(2+)</name>
        <dbReference type="ChEBI" id="CHEBI:18420"/>
        <label>2</label>
    </ligand>
</feature>
<dbReference type="InterPro" id="IPR023607">
    <property type="entry name" value="Exodeoxyribonuclease_I"/>
</dbReference>
<dbReference type="GO" id="GO:0008310">
    <property type="term" value="F:single-stranded DNA 3'-5' DNA exonuclease activity"/>
    <property type="evidence" value="ECO:0007669"/>
    <property type="project" value="UniProtKB-EC"/>
</dbReference>
<keyword evidence="9 15" id="KW-0460">Magnesium</keyword>
<accession>A0A839HRK4</accession>
<keyword evidence="7 18" id="KW-0378">Hydrolase</keyword>
<sequence>MHDDFSFFWHDYEAWGRDPRRTRPAQFAGVRTDADLNEIDEPVSIHCQPPTDLLPEPGAVLLTGITPQLCAARGLPEHAFAAAIEAQLARPGTVGVGYNSIRYDDEVTRFLFWRNLMDPYAREWQNRCGRWDLLDVMRACHALRPEGLVWPRREDGHTSFRLEDLTAANGIAHASAHDALSDVRATLALARKLHAAQPRLWAFCLKLRSKQAVKDEFAAAERAGRPLLHISGMYGAERGGLALVWPLAPHPTNGNEVLVWDCAEDPAVLGTLDVEGLRQRLFTRREALPEGLSRLPIKGVHLNKSPIVVSHLGALGAAQAARWGIDLDAAQRHAEAAATLAPRLAGLWPEVYRRPEAAADTDVDEDLYGGFLAEEDRRSLARLLALPADERAGRLAGGRQPAFHDGRLDELLFRYRARNFPDTLDAEAQARWEAHRAARLHHGAAGALTLEAFLAEIDGLAEAAETAGDERAQGLLEALVDWATEIAPDAD</sequence>
<keyword evidence="6" id="KW-0227">DNA damage</keyword>
<keyword evidence="8" id="KW-0269">Exonuclease</keyword>
<organism evidence="18 19">
    <name type="scientific">Aquariibacter albus</name>
    <dbReference type="NCBI Taxonomy" id="2759899"/>
    <lineage>
        <taxon>Bacteria</taxon>
        <taxon>Pseudomonadati</taxon>
        <taxon>Pseudomonadota</taxon>
        <taxon>Betaproteobacteria</taxon>
        <taxon>Burkholderiales</taxon>
        <taxon>Sphaerotilaceae</taxon>
        <taxon>Aquariibacter</taxon>
    </lineage>
</organism>
<gene>
    <name evidence="18" type="primary">sbcB</name>
    <name evidence="18" type="ORF">H4F90_00465</name>
</gene>
<evidence type="ECO:0000256" key="13">
    <source>
        <dbReference type="ARBA" id="ARBA00046792"/>
    </source>
</evidence>
<dbReference type="InterPro" id="IPR058561">
    <property type="entry name" value="Exonuc_1_C"/>
</dbReference>
<evidence type="ECO:0000256" key="3">
    <source>
        <dbReference type="ARBA" id="ARBA00019900"/>
    </source>
</evidence>
<comment type="caution">
    <text evidence="18">The sequence shown here is derived from an EMBL/GenBank/DDBJ whole genome shotgun (WGS) entry which is preliminary data.</text>
</comment>
<dbReference type="GO" id="GO:0046872">
    <property type="term" value="F:metal ion binding"/>
    <property type="evidence" value="ECO:0007669"/>
    <property type="project" value="UniProtKB-KW"/>
</dbReference>
<proteinExistence type="predicted"/>
<evidence type="ECO:0000256" key="14">
    <source>
        <dbReference type="PIRSR" id="PIRSR000977-1"/>
    </source>
</evidence>
<evidence type="ECO:0000256" key="12">
    <source>
        <dbReference type="ARBA" id="ARBA00031220"/>
    </source>
</evidence>